<dbReference type="FunFam" id="2.40.110.10:FF:000031">
    <property type="entry name" value="Acyl-CoA dehydrogenase, putative"/>
    <property type="match status" value="1"/>
</dbReference>
<proteinExistence type="inferred from homology"/>
<evidence type="ECO:0000259" key="11">
    <source>
        <dbReference type="Pfam" id="PF00441"/>
    </source>
</evidence>
<dbReference type="PANTHER" id="PTHR42803">
    <property type="entry name" value="ACYL-COA DEHYDROGENASE"/>
    <property type="match status" value="1"/>
</dbReference>
<evidence type="ECO:0000259" key="12">
    <source>
        <dbReference type="Pfam" id="PF02770"/>
    </source>
</evidence>
<evidence type="ECO:0000256" key="4">
    <source>
        <dbReference type="ARBA" id="ARBA00022827"/>
    </source>
</evidence>
<dbReference type="InterPro" id="IPR013786">
    <property type="entry name" value="AcylCoA_DH/ox_N"/>
</dbReference>
<feature type="domain" description="Acyl-CoA oxidase/dehydrogenase middle" evidence="12">
    <location>
        <begin position="162"/>
        <end position="270"/>
    </location>
</feature>
<name>A0A6J4HF85_9PROT</name>
<accession>A0A6J4HF85</accession>
<evidence type="ECO:0000256" key="7">
    <source>
        <dbReference type="ARBA" id="ARBA00058683"/>
    </source>
</evidence>
<dbReference type="GO" id="GO:0050660">
    <property type="term" value="F:flavin adenine dinucleotide binding"/>
    <property type="evidence" value="ECO:0007669"/>
    <property type="project" value="InterPro"/>
</dbReference>
<dbReference type="Gene3D" id="2.40.110.10">
    <property type="entry name" value="Butyryl-CoA Dehydrogenase, subunit A, domain 2"/>
    <property type="match status" value="1"/>
</dbReference>
<sequence>MPAYHAPLRDMRFLLNEFADPARLRALPGCEEMTPDLVDPILEEAAKLCQEVLFPLNRPGDEEGCALENGVVRTPRGFPEAYAAFRDGGWAALACDPDYGGQGLPKSVSLLFEEMMCSANLSFGMYPGLSHGAYSALSKHGTDELKARYLPKLVSGEWTGTMCLTEPQCGTDLGLIRTRAVPQEDGSYAVTGNKIFISAGEHDLAENILHLVLAKLPDAPVGTRGISLFLVPKYLPGEDGRPGPRNAVTCTSIEHKMGIKASATCAMAFDGATGWLVGRPHKGLSAMFTMMNAARLSVGVQGLGLAEVSYQNAVAYAKDRLQGRALGGAAEPDKPADPILVHPDVRRMLLTMRAQIEGCRALAMLTALEQDVATRHPDAAERQAADDFVQLMTPVIKAYLTDMGWETTATGMQVLGGHGYIREWGMEQYVRDARIAQIYEGTNGIQALDLVGRKMGAHAGRYLRRFFHPVLAFIEAKSEDPAMGEFVLPLSKAFGRLQQATAELARRGLSDPFEAGAGASDYLRLFGLTALAYVWARMAEVALAKQEDDPTGFYRAKLTTARFFMQRLLPQAGPHLQAVLAGGAVLKEMEDAAF</sequence>
<dbReference type="Gene3D" id="1.10.540.10">
    <property type="entry name" value="Acyl-CoA dehydrogenase/oxidase, N-terminal domain"/>
    <property type="match status" value="1"/>
</dbReference>
<keyword evidence="4 10" id="KW-0274">FAD</keyword>
<dbReference type="InterPro" id="IPR046373">
    <property type="entry name" value="Acyl-CoA_Oxase/DH_mid-dom_sf"/>
</dbReference>
<evidence type="ECO:0000256" key="2">
    <source>
        <dbReference type="ARBA" id="ARBA00009347"/>
    </source>
</evidence>
<dbReference type="Gene3D" id="1.20.140.10">
    <property type="entry name" value="Butyryl-CoA Dehydrogenase, subunit A, domain 3"/>
    <property type="match status" value="1"/>
</dbReference>
<comment type="similarity">
    <text evidence="2 10">Belongs to the acyl-CoA dehydrogenase family.</text>
</comment>
<evidence type="ECO:0000256" key="8">
    <source>
        <dbReference type="ARBA" id="ARBA00066694"/>
    </source>
</evidence>
<evidence type="ECO:0000313" key="15">
    <source>
        <dbReference type="EMBL" id="CAA9220603.1"/>
    </source>
</evidence>
<dbReference type="Pfam" id="PF00441">
    <property type="entry name" value="Acyl-CoA_dh_1"/>
    <property type="match status" value="1"/>
</dbReference>
<feature type="domain" description="Acyl-CoA dehydrogenase/oxidase N-terminal" evidence="13">
    <location>
        <begin position="78"/>
        <end position="157"/>
    </location>
</feature>
<dbReference type="SUPFAM" id="SSF56645">
    <property type="entry name" value="Acyl-CoA dehydrogenase NM domain-like"/>
    <property type="match status" value="1"/>
</dbReference>
<dbReference type="InterPro" id="IPR037069">
    <property type="entry name" value="AcylCoA_DH/ox_N_sf"/>
</dbReference>
<dbReference type="EC" id="1.3.99.41" evidence="8"/>
<feature type="domain" description="Acetyl-CoA dehydrogenase-like C-terminal" evidence="14">
    <location>
        <begin position="467"/>
        <end position="589"/>
    </location>
</feature>
<dbReference type="InterPro" id="IPR009100">
    <property type="entry name" value="AcylCoA_DH/oxidase_NM_dom_sf"/>
</dbReference>
<gene>
    <name evidence="15" type="ORF">AVDCRST_MAG27-303</name>
</gene>
<organism evidence="15">
    <name type="scientific">uncultured Craurococcus sp</name>
    <dbReference type="NCBI Taxonomy" id="1135998"/>
    <lineage>
        <taxon>Bacteria</taxon>
        <taxon>Pseudomonadati</taxon>
        <taxon>Pseudomonadota</taxon>
        <taxon>Alphaproteobacteria</taxon>
        <taxon>Acetobacterales</taxon>
        <taxon>Acetobacteraceae</taxon>
        <taxon>Craurococcus</taxon>
        <taxon>environmental samples</taxon>
    </lineage>
</organism>
<dbReference type="InterPro" id="IPR025878">
    <property type="entry name" value="Acyl-CoA_dh-like_C_dom"/>
</dbReference>
<dbReference type="Pfam" id="PF02770">
    <property type="entry name" value="Acyl-CoA_dh_M"/>
    <property type="match status" value="1"/>
</dbReference>
<dbReference type="SUPFAM" id="SSF47203">
    <property type="entry name" value="Acyl-CoA dehydrogenase C-terminal domain-like"/>
    <property type="match status" value="1"/>
</dbReference>
<dbReference type="InterPro" id="IPR009075">
    <property type="entry name" value="AcylCo_DH/oxidase_C"/>
</dbReference>
<feature type="domain" description="Acyl-CoA dehydrogenase/oxidase C-terminal" evidence="11">
    <location>
        <begin position="282"/>
        <end position="449"/>
    </location>
</feature>
<dbReference type="EMBL" id="CADCTD010000010">
    <property type="protein sequence ID" value="CAA9220603.1"/>
    <property type="molecule type" value="Genomic_DNA"/>
</dbReference>
<keyword evidence="5 10" id="KW-0560">Oxidoreductase</keyword>
<protein>
    <recommendedName>
        <fullName evidence="9">3-methylmercaptopropionyl-CoA dehydrogenase</fullName>
        <ecNumber evidence="8">1.3.99.41</ecNumber>
    </recommendedName>
</protein>
<evidence type="ECO:0000256" key="3">
    <source>
        <dbReference type="ARBA" id="ARBA00022630"/>
    </source>
</evidence>
<dbReference type="InterPro" id="IPR036250">
    <property type="entry name" value="AcylCo_DH-like_C"/>
</dbReference>
<evidence type="ECO:0000256" key="1">
    <source>
        <dbReference type="ARBA" id="ARBA00001974"/>
    </source>
</evidence>
<dbReference type="Pfam" id="PF12806">
    <property type="entry name" value="Acyl-CoA_dh_C"/>
    <property type="match status" value="1"/>
</dbReference>
<evidence type="ECO:0000259" key="13">
    <source>
        <dbReference type="Pfam" id="PF02771"/>
    </source>
</evidence>
<reference evidence="15" key="1">
    <citation type="submission" date="2020-02" db="EMBL/GenBank/DDBJ databases">
        <authorList>
            <person name="Meier V. D."/>
        </authorList>
    </citation>
    <scope>NUCLEOTIDE SEQUENCE</scope>
    <source>
        <strain evidence="15">AVDCRST_MAG27</strain>
    </source>
</reference>
<evidence type="ECO:0000256" key="10">
    <source>
        <dbReference type="RuleBase" id="RU362125"/>
    </source>
</evidence>
<dbReference type="AlphaFoldDB" id="A0A6J4HF85"/>
<comment type="cofactor">
    <cofactor evidence="1 10">
        <name>FAD</name>
        <dbReference type="ChEBI" id="CHEBI:57692"/>
    </cofactor>
</comment>
<dbReference type="InterPro" id="IPR052166">
    <property type="entry name" value="Diverse_Acyl-CoA_DH"/>
</dbReference>
<dbReference type="InterPro" id="IPR006091">
    <property type="entry name" value="Acyl-CoA_Oxase/DH_mid-dom"/>
</dbReference>
<evidence type="ECO:0000256" key="6">
    <source>
        <dbReference type="ARBA" id="ARBA00051388"/>
    </source>
</evidence>
<evidence type="ECO:0000259" key="14">
    <source>
        <dbReference type="Pfam" id="PF12806"/>
    </source>
</evidence>
<dbReference type="GO" id="GO:0016627">
    <property type="term" value="F:oxidoreductase activity, acting on the CH-CH group of donors"/>
    <property type="evidence" value="ECO:0007669"/>
    <property type="project" value="InterPro"/>
</dbReference>
<keyword evidence="3 10" id="KW-0285">Flavoprotein</keyword>
<dbReference type="FunFam" id="1.10.540.10:FF:000080">
    <property type="entry name" value="Probable acyl-coA dehydrogenase"/>
    <property type="match status" value="1"/>
</dbReference>
<comment type="function">
    <text evidence="7">Involved in the assimilation of dimethylsulphoniopropionate (DMSP), an important compound in the fixation of carbon in marine phytoplankton, by mediating the conversion of 3-(methylthio)propanoyl-CoA (MMPA-CoA) to 3-(methylthio)acryloyl-CoA (MTA-CoA).</text>
</comment>
<dbReference type="PANTHER" id="PTHR42803:SF1">
    <property type="entry name" value="BROAD-SPECIFICITY LINEAR ACYL-COA DEHYDROGENASE FADE5"/>
    <property type="match status" value="1"/>
</dbReference>
<evidence type="ECO:0000256" key="9">
    <source>
        <dbReference type="ARBA" id="ARBA00069043"/>
    </source>
</evidence>
<dbReference type="Pfam" id="PF02771">
    <property type="entry name" value="Acyl-CoA_dh_N"/>
    <property type="match status" value="1"/>
</dbReference>
<comment type="catalytic activity">
    <reaction evidence="6">
        <text>3-(methylsulfanyl)propanoyl-CoA + oxidized [electron-transfer flavoprotein] + H(+) = 3-(methylsulfanyl)acryloyl-CoA + reduced [electron-transfer flavoprotein]</text>
        <dbReference type="Rhea" id="RHEA:52612"/>
        <dbReference type="Rhea" id="RHEA-COMP:10685"/>
        <dbReference type="Rhea" id="RHEA-COMP:10686"/>
        <dbReference type="ChEBI" id="CHEBI:15378"/>
        <dbReference type="ChEBI" id="CHEBI:57692"/>
        <dbReference type="ChEBI" id="CHEBI:58307"/>
        <dbReference type="ChEBI" id="CHEBI:82815"/>
        <dbReference type="ChEBI" id="CHEBI:84994"/>
        <dbReference type="EC" id="1.3.99.41"/>
    </reaction>
    <physiologicalReaction direction="left-to-right" evidence="6">
        <dbReference type="Rhea" id="RHEA:52613"/>
    </physiologicalReaction>
</comment>
<evidence type="ECO:0000256" key="5">
    <source>
        <dbReference type="ARBA" id="ARBA00023002"/>
    </source>
</evidence>